<evidence type="ECO:0000256" key="1">
    <source>
        <dbReference type="SAM" id="SignalP"/>
    </source>
</evidence>
<gene>
    <name evidence="2" type="ORF">TWF730_002808</name>
</gene>
<reference evidence="2 3" key="1">
    <citation type="submission" date="2019-10" db="EMBL/GenBank/DDBJ databases">
        <authorList>
            <person name="Palmer J.M."/>
        </authorList>
    </citation>
    <scope>NUCLEOTIDE SEQUENCE [LARGE SCALE GENOMIC DNA]</scope>
    <source>
        <strain evidence="2 3">TWF730</strain>
    </source>
</reference>
<proteinExistence type="predicted"/>
<name>A0AAV9U6Y9_9PEZI</name>
<keyword evidence="1" id="KW-0732">Signal</keyword>
<feature type="chain" id="PRO_5043832979" evidence="1">
    <location>
        <begin position="22"/>
        <end position="437"/>
    </location>
</feature>
<dbReference type="EMBL" id="JAVHNS010000013">
    <property type="protein sequence ID" value="KAK6337407.1"/>
    <property type="molecule type" value="Genomic_DNA"/>
</dbReference>
<protein>
    <submittedName>
        <fullName evidence="2">Uncharacterized protein</fullName>
    </submittedName>
</protein>
<comment type="caution">
    <text evidence="2">The sequence shown here is derived from an EMBL/GenBank/DDBJ whole genome shotgun (WGS) entry which is preliminary data.</text>
</comment>
<organism evidence="2 3">
    <name type="scientific">Orbilia blumenaviensis</name>
    <dbReference type="NCBI Taxonomy" id="1796055"/>
    <lineage>
        <taxon>Eukaryota</taxon>
        <taxon>Fungi</taxon>
        <taxon>Dikarya</taxon>
        <taxon>Ascomycota</taxon>
        <taxon>Pezizomycotina</taxon>
        <taxon>Orbiliomycetes</taxon>
        <taxon>Orbiliales</taxon>
        <taxon>Orbiliaceae</taxon>
        <taxon>Orbilia</taxon>
    </lineage>
</organism>
<keyword evidence="3" id="KW-1185">Reference proteome</keyword>
<evidence type="ECO:0000313" key="2">
    <source>
        <dbReference type="EMBL" id="KAK6337407.1"/>
    </source>
</evidence>
<dbReference type="Proteomes" id="UP001373714">
    <property type="component" value="Unassembled WGS sequence"/>
</dbReference>
<dbReference type="AlphaFoldDB" id="A0AAV9U6Y9"/>
<feature type="signal peptide" evidence="1">
    <location>
        <begin position="1"/>
        <end position="21"/>
    </location>
</feature>
<accession>A0AAV9U6Y9</accession>
<sequence length="437" mass="47594">MFSSPLTSLAFILAVIGTSTAAPAVNGSNFVRDVGSADDVCLTSKASVRCLPGRGLRNFEAGTAVNTLAYGRVPLEGFNIEAGTCIHYIEGYTCAQVCNYNFEDRVVSQKEVFLALDGLRMDCGADHFSGGRTVNNLTAYIYGIGGDHDANPSSVEENALTGEVKNTKRATVTGSKYENGILNIKVNEAPKSRAEVEALVNDMLLMHKRSEDSVNLFGAATSVRSINCDFKYKNNNRDCAAWCEVRRRYFYGLEKPYQTEVIRTSPGAGKTTLTVGKSVSWGASYGLSIGLADPLGLFSGGLGFSLEKSYSHSQDRTYEPDYRWLGKWCGYFTLIPEMVESCGSLTKWRSTTIVGPNGSTSPMCEGNKPSQTFGNQCITYPFNRVRDRVSGSTVVVKVDCKNYEVLAPMREQDALYRKPGVADLGPGMHRKAPGDKK</sequence>
<evidence type="ECO:0000313" key="3">
    <source>
        <dbReference type="Proteomes" id="UP001373714"/>
    </source>
</evidence>